<dbReference type="RefSeq" id="WP_115620633.1">
    <property type="nucleotide sequence ID" value="NZ_UFVR01000004.1"/>
</dbReference>
<reference evidence="1 2" key="1">
    <citation type="submission" date="2018-06" db="EMBL/GenBank/DDBJ databases">
        <authorList>
            <consortium name="Pathogen Informatics"/>
            <person name="Doyle S."/>
        </authorList>
    </citation>
    <scope>NUCLEOTIDE SEQUENCE [LARGE SCALE GENOMIC DNA]</scope>
    <source>
        <strain evidence="1 2">NCTC13532</strain>
    </source>
</reference>
<organism evidence="1 2">
    <name type="scientific">Chryseobacterium indoltheticum</name>
    <dbReference type="NCBI Taxonomy" id="254"/>
    <lineage>
        <taxon>Bacteria</taxon>
        <taxon>Pseudomonadati</taxon>
        <taxon>Bacteroidota</taxon>
        <taxon>Flavobacteriia</taxon>
        <taxon>Flavobacteriales</taxon>
        <taxon>Weeksellaceae</taxon>
        <taxon>Chryseobacterium group</taxon>
        <taxon>Chryseobacterium</taxon>
    </lineage>
</organism>
<evidence type="ECO:0000313" key="1">
    <source>
        <dbReference type="EMBL" id="SUX47116.1"/>
    </source>
</evidence>
<dbReference type="Proteomes" id="UP000254282">
    <property type="component" value="Unassembled WGS sequence"/>
</dbReference>
<gene>
    <name evidence="1" type="ORF">NCTC13532_02677</name>
</gene>
<dbReference type="EMBL" id="UFVR01000004">
    <property type="protein sequence ID" value="SUX47116.1"/>
    <property type="molecule type" value="Genomic_DNA"/>
</dbReference>
<name>A0A381FKM2_9FLAO</name>
<accession>A0A381FKM2</accession>
<dbReference type="AlphaFoldDB" id="A0A381FKM2"/>
<protein>
    <submittedName>
        <fullName evidence="1">Uncharacterized protein</fullName>
    </submittedName>
</protein>
<sequence length="173" mass="20674">MKPNFDLSELNSILKFEYFETYSLQRGAEYEKVIHEKEKLYNRLIKKAEQSKELELLDFQLNNVQFLFDECNELHFSAKKHKRFYSNESEAKELIQIFKTKTQSIPSWMCAPIYRDAIVFYDKENCITEVLNICFSCEFIQNSNKDFIDADESVYENLKKNLMEFGHKINSDK</sequence>
<proteinExistence type="predicted"/>
<evidence type="ECO:0000313" key="2">
    <source>
        <dbReference type="Proteomes" id="UP000254282"/>
    </source>
</evidence>